<comment type="caution">
    <text evidence="2">The sequence shown here is derived from an EMBL/GenBank/DDBJ whole genome shotgun (WGS) entry which is preliminary data.</text>
</comment>
<dbReference type="RefSeq" id="WP_073789024.1">
    <property type="nucleotide sequence ID" value="NZ_JBITDR010000010.1"/>
</dbReference>
<dbReference type="Proteomes" id="UP000186455">
    <property type="component" value="Unassembled WGS sequence"/>
</dbReference>
<evidence type="ECO:0000259" key="1">
    <source>
        <dbReference type="Pfam" id="PF07883"/>
    </source>
</evidence>
<proteinExistence type="predicted"/>
<dbReference type="AlphaFoldDB" id="A0A1Q4V8U5"/>
<dbReference type="InterPro" id="IPR011051">
    <property type="entry name" value="RmlC_Cupin_sf"/>
</dbReference>
<protein>
    <recommendedName>
        <fullName evidence="1">Cupin type-2 domain-containing protein</fullName>
    </recommendedName>
</protein>
<dbReference type="EMBL" id="LFBV01000003">
    <property type="protein sequence ID" value="OKH94235.1"/>
    <property type="molecule type" value="Genomic_DNA"/>
</dbReference>
<evidence type="ECO:0000313" key="2">
    <source>
        <dbReference type="EMBL" id="OKH94235.1"/>
    </source>
</evidence>
<evidence type="ECO:0000313" key="3">
    <source>
        <dbReference type="Proteomes" id="UP000186455"/>
    </source>
</evidence>
<accession>A0A1Q4V8U5</accession>
<reference evidence="2 3" key="1">
    <citation type="submission" date="2015-06" db="EMBL/GenBank/DDBJ databases">
        <title>Cloning and characterization of the uncialamcin biosynthetic gene cluster.</title>
        <authorList>
            <person name="Yan X."/>
            <person name="Huang T."/>
            <person name="Ge H."/>
            <person name="Shen B."/>
        </authorList>
    </citation>
    <scope>NUCLEOTIDE SEQUENCE [LARGE SCALE GENOMIC DNA]</scope>
    <source>
        <strain evidence="2 3">DCA2648</strain>
    </source>
</reference>
<dbReference type="Pfam" id="PF07883">
    <property type="entry name" value="Cupin_2"/>
    <property type="match status" value="1"/>
</dbReference>
<dbReference type="InterPro" id="IPR013096">
    <property type="entry name" value="Cupin_2"/>
</dbReference>
<dbReference type="InterPro" id="IPR014710">
    <property type="entry name" value="RmlC-like_jellyroll"/>
</dbReference>
<organism evidence="2 3">
    <name type="scientific">Streptomyces uncialis</name>
    <dbReference type="NCBI Taxonomy" id="1048205"/>
    <lineage>
        <taxon>Bacteria</taxon>
        <taxon>Bacillati</taxon>
        <taxon>Actinomycetota</taxon>
        <taxon>Actinomycetes</taxon>
        <taxon>Kitasatosporales</taxon>
        <taxon>Streptomycetaceae</taxon>
        <taxon>Streptomyces</taxon>
    </lineage>
</organism>
<feature type="domain" description="Cupin type-2" evidence="1">
    <location>
        <begin position="43"/>
        <end position="99"/>
    </location>
</feature>
<dbReference type="STRING" id="1048205.AB852_16815"/>
<dbReference type="Gene3D" id="2.60.120.10">
    <property type="entry name" value="Jelly Rolls"/>
    <property type="match status" value="1"/>
</dbReference>
<gene>
    <name evidence="2" type="ORF">AB852_16815</name>
</gene>
<sequence>MSDDDRPTEDAQHVWAFDDAEFKEVRPGFRRRVWSSDDMMLTFWRIEEGRGPTPYDNHPDNEQWGVVLKGKLDFRIGSDERRTLGPGDVYWAPKGHDHGDSLFIGDPEHGETWILDIFTPPREEYLGG</sequence>
<name>A0A1Q4V8U5_9ACTN</name>
<dbReference type="SUPFAM" id="SSF51182">
    <property type="entry name" value="RmlC-like cupins"/>
    <property type="match status" value="1"/>
</dbReference>
<keyword evidence="3" id="KW-1185">Reference proteome</keyword>